<dbReference type="Proteomes" id="UP001568698">
    <property type="component" value="Unassembled WGS sequence"/>
</dbReference>
<reference evidence="1 2" key="1">
    <citation type="submission" date="2024-08" db="EMBL/GenBank/DDBJ databases">
        <title>Sulfate-reducing bacteria isolated from formation water of the oil field in Kazakhstan and description of Pseudodesulfovibrio sp.</title>
        <authorList>
            <person name="Bidzhieva S.K."/>
            <person name="Tourova T.P."/>
            <person name="Grouzdev D.S."/>
            <person name="Beletsky A.V."/>
            <person name="Sokolova D.S."/>
            <person name="Samigullina S.R."/>
            <person name="Poltaraus A.B."/>
            <person name="Avtukh A.N."/>
            <person name="Tereshina V.M."/>
            <person name="Zhaparov N.S."/>
            <person name="Mardanov A.V."/>
            <person name="Nazina T.N."/>
        </authorList>
    </citation>
    <scope>NUCLEOTIDE SEQUENCE [LARGE SCALE GENOMIC DNA]</scope>
    <source>
        <strain evidence="1 2">9FUS</strain>
    </source>
</reference>
<accession>A0ABV4K292</accession>
<dbReference type="RefSeq" id="WP_371386596.1">
    <property type="nucleotide sequence ID" value="NZ_JBGLYH010000024.1"/>
</dbReference>
<comment type="caution">
    <text evidence="1">The sequence shown here is derived from an EMBL/GenBank/DDBJ whole genome shotgun (WGS) entry which is preliminary data.</text>
</comment>
<dbReference type="EMBL" id="JBGLYH010000024">
    <property type="protein sequence ID" value="MEZ7197078.1"/>
    <property type="molecule type" value="Genomic_DNA"/>
</dbReference>
<protein>
    <submittedName>
        <fullName evidence="1">GrpB family protein</fullName>
    </submittedName>
</protein>
<evidence type="ECO:0000313" key="2">
    <source>
        <dbReference type="Proteomes" id="UP001568698"/>
    </source>
</evidence>
<evidence type="ECO:0000313" key="1">
    <source>
        <dbReference type="EMBL" id="MEZ7197078.1"/>
    </source>
</evidence>
<name>A0ABV4K292_9BACT</name>
<dbReference type="InterPro" id="IPR007344">
    <property type="entry name" value="GrpB/CoaE"/>
</dbReference>
<dbReference type="SUPFAM" id="SSF81301">
    <property type="entry name" value="Nucleotidyltransferase"/>
    <property type="match status" value="1"/>
</dbReference>
<dbReference type="Pfam" id="PF04229">
    <property type="entry name" value="GrpB"/>
    <property type="match status" value="1"/>
</dbReference>
<keyword evidence="2" id="KW-1185">Reference proteome</keyword>
<dbReference type="PANTHER" id="PTHR34822">
    <property type="entry name" value="GRPB DOMAIN PROTEIN (AFU_ORTHOLOGUE AFUA_1G01530)"/>
    <property type="match status" value="1"/>
</dbReference>
<sequence>MTETLEEKVARVLKDRIELVPPDPAWPKLFEEEKARLLACLPEGLVVRVEHFGSTAIPGIWAKPVVDVLVEVADLDRARDEAAPVLEAMGYDYFWRPQPEGSTPPHYPWFIRRGPSGERTHHIHMTVADSTLWEGLVFRDYLQAHPDAAAEYERLKRRLIADHPGDRAAYTSGKTGFVRDIAARAAAGR</sequence>
<dbReference type="PANTHER" id="PTHR34822:SF1">
    <property type="entry name" value="GRPB FAMILY PROTEIN"/>
    <property type="match status" value="1"/>
</dbReference>
<dbReference type="InterPro" id="IPR043519">
    <property type="entry name" value="NT_sf"/>
</dbReference>
<proteinExistence type="predicted"/>
<dbReference type="Gene3D" id="3.30.460.10">
    <property type="entry name" value="Beta Polymerase, domain 2"/>
    <property type="match status" value="1"/>
</dbReference>
<organism evidence="1 2">
    <name type="scientific">Pseudodesulfovibrio karagichevae</name>
    <dbReference type="NCBI Taxonomy" id="3239305"/>
    <lineage>
        <taxon>Bacteria</taxon>
        <taxon>Pseudomonadati</taxon>
        <taxon>Thermodesulfobacteriota</taxon>
        <taxon>Desulfovibrionia</taxon>
        <taxon>Desulfovibrionales</taxon>
        <taxon>Desulfovibrionaceae</taxon>
    </lineage>
</organism>
<gene>
    <name evidence="1" type="ORF">AB6M95_09995</name>
</gene>